<dbReference type="RefSeq" id="WP_178931305.1">
    <property type="nucleotide sequence ID" value="NZ_JACBAZ010000001.1"/>
</dbReference>
<keyword evidence="3" id="KW-0238">DNA-binding</keyword>
<keyword evidence="4" id="KW-0804">Transcription</keyword>
<protein>
    <submittedName>
        <fullName evidence="5">BlaI/MecI/CopY family transcriptional regulator</fullName>
    </submittedName>
</protein>
<dbReference type="InterPro" id="IPR036388">
    <property type="entry name" value="WH-like_DNA-bd_sf"/>
</dbReference>
<dbReference type="Gene3D" id="1.10.4040.10">
    <property type="entry name" value="Penicillinase repressor domain"/>
    <property type="match status" value="1"/>
</dbReference>
<organism evidence="5 6">
    <name type="scientific">Oceaniferula marina</name>
    <dbReference type="NCBI Taxonomy" id="2748318"/>
    <lineage>
        <taxon>Bacteria</taxon>
        <taxon>Pseudomonadati</taxon>
        <taxon>Verrucomicrobiota</taxon>
        <taxon>Verrucomicrobiia</taxon>
        <taxon>Verrucomicrobiales</taxon>
        <taxon>Verrucomicrobiaceae</taxon>
        <taxon>Oceaniferula</taxon>
    </lineage>
</organism>
<dbReference type="InterPro" id="IPR005650">
    <property type="entry name" value="BlaI_family"/>
</dbReference>
<dbReference type="GO" id="GO:0003677">
    <property type="term" value="F:DNA binding"/>
    <property type="evidence" value="ECO:0007669"/>
    <property type="project" value="UniProtKB-KW"/>
</dbReference>
<gene>
    <name evidence="5" type="ORF">HW115_04220</name>
</gene>
<keyword evidence="2" id="KW-0805">Transcription regulation</keyword>
<dbReference type="InterPro" id="IPR036390">
    <property type="entry name" value="WH_DNA-bd_sf"/>
</dbReference>
<dbReference type="GO" id="GO:0045892">
    <property type="term" value="P:negative regulation of DNA-templated transcription"/>
    <property type="evidence" value="ECO:0007669"/>
    <property type="project" value="InterPro"/>
</dbReference>
<reference evidence="5 6" key="1">
    <citation type="submission" date="2020-07" db="EMBL/GenBank/DDBJ databases">
        <title>Roseicoccus Jingziensis gen. nov., sp. nov., isolated from coastal seawater.</title>
        <authorList>
            <person name="Feng X."/>
        </authorList>
    </citation>
    <scope>NUCLEOTIDE SEQUENCE [LARGE SCALE GENOMIC DNA]</scope>
    <source>
        <strain evidence="5 6">N1E253</strain>
    </source>
</reference>
<evidence type="ECO:0000313" key="5">
    <source>
        <dbReference type="EMBL" id="NWK54800.1"/>
    </source>
</evidence>
<dbReference type="Proteomes" id="UP000557872">
    <property type="component" value="Unassembled WGS sequence"/>
</dbReference>
<accession>A0A851GJE9</accession>
<sequence>MKKKHESPDLSPSVTHLAKAELAVMDLLWKQEPLTARQIREQLYPGQGASQNGTVQRLLQRLEGKGCVQRDRETAVNLFSTTLSREEYGGGQLESLANNLTAGSIAPLITHLVEKNRITAEEIDRIRAILEPDQHEKGKVV</sequence>
<comment type="similarity">
    <text evidence="1">Belongs to the BlaI transcriptional regulatory family.</text>
</comment>
<dbReference type="Pfam" id="PF03965">
    <property type="entry name" value="Penicillinase_R"/>
    <property type="match status" value="1"/>
</dbReference>
<evidence type="ECO:0000256" key="2">
    <source>
        <dbReference type="ARBA" id="ARBA00023015"/>
    </source>
</evidence>
<evidence type="ECO:0000256" key="3">
    <source>
        <dbReference type="ARBA" id="ARBA00023125"/>
    </source>
</evidence>
<proteinExistence type="inferred from homology"/>
<dbReference type="PIRSF" id="PIRSF019455">
    <property type="entry name" value="CopR_AtkY"/>
    <property type="match status" value="1"/>
</dbReference>
<name>A0A851GJE9_9BACT</name>
<keyword evidence="6" id="KW-1185">Reference proteome</keyword>
<dbReference type="EMBL" id="JACBAZ010000001">
    <property type="protein sequence ID" value="NWK54800.1"/>
    <property type="molecule type" value="Genomic_DNA"/>
</dbReference>
<evidence type="ECO:0000256" key="4">
    <source>
        <dbReference type="ARBA" id="ARBA00023163"/>
    </source>
</evidence>
<evidence type="ECO:0000256" key="1">
    <source>
        <dbReference type="ARBA" id="ARBA00011046"/>
    </source>
</evidence>
<dbReference type="AlphaFoldDB" id="A0A851GJE9"/>
<dbReference type="Gene3D" id="1.10.10.10">
    <property type="entry name" value="Winged helix-like DNA-binding domain superfamily/Winged helix DNA-binding domain"/>
    <property type="match status" value="1"/>
</dbReference>
<dbReference type="SUPFAM" id="SSF46785">
    <property type="entry name" value="Winged helix' DNA-binding domain"/>
    <property type="match status" value="1"/>
</dbReference>
<comment type="caution">
    <text evidence="5">The sequence shown here is derived from an EMBL/GenBank/DDBJ whole genome shotgun (WGS) entry which is preliminary data.</text>
</comment>
<evidence type="ECO:0000313" key="6">
    <source>
        <dbReference type="Proteomes" id="UP000557872"/>
    </source>
</evidence>